<dbReference type="InterPro" id="IPR001078">
    <property type="entry name" value="2-oxoacid_DH_actylTfrase"/>
</dbReference>
<dbReference type="InterPro" id="IPR011053">
    <property type="entry name" value="Single_hybrid_motif"/>
</dbReference>
<dbReference type="GO" id="GO:0016746">
    <property type="term" value="F:acyltransferase activity"/>
    <property type="evidence" value="ECO:0007669"/>
    <property type="project" value="UniProtKB-KW"/>
</dbReference>
<comment type="similarity">
    <text evidence="2 4">Belongs to the 2-oxoacid dehydrogenase family.</text>
</comment>
<evidence type="ECO:0000259" key="5">
    <source>
        <dbReference type="PROSITE" id="PS50968"/>
    </source>
</evidence>
<dbReference type="Gene3D" id="4.10.320.10">
    <property type="entry name" value="E3-binding domain"/>
    <property type="match status" value="1"/>
</dbReference>
<dbReference type="EMBL" id="VBAP01000007">
    <property type="protein sequence ID" value="TMI77021.1"/>
    <property type="molecule type" value="Genomic_DNA"/>
</dbReference>
<name>A0A537J0D5_9BACT</name>
<evidence type="ECO:0000313" key="7">
    <source>
        <dbReference type="EMBL" id="TMI77021.1"/>
    </source>
</evidence>
<dbReference type="PANTHER" id="PTHR23151">
    <property type="entry name" value="DIHYDROLIPOAMIDE ACETYL/SUCCINYL-TRANSFERASE-RELATED"/>
    <property type="match status" value="1"/>
</dbReference>
<evidence type="ECO:0000256" key="4">
    <source>
        <dbReference type="RuleBase" id="RU003423"/>
    </source>
</evidence>
<dbReference type="SUPFAM" id="SSF47005">
    <property type="entry name" value="Peripheral subunit-binding domain of 2-oxo acid dehydrogenase complex"/>
    <property type="match status" value="1"/>
</dbReference>
<dbReference type="InterPro" id="IPR036625">
    <property type="entry name" value="E3-bd_dom_sf"/>
</dbReference>
<dbReference type="SUPFAM" id="SSF51230">
    <property type="entry name" value="Single hybrid motif"/>
    <property type="match status" value="1"/>
</dbReference>
<dbReference type="InterPro" id="IPR000089">
    <property type="entry name" value="Biotin_lipoyl"/>
</dbReference>
<dbReference type="PROSITE" id="PS50968">
    <property type="entry name" value="BIOTINYL_LIPOYL"/>
    <property type="match status" value="1"/>
</dbReference>
<dbReference type="Pfam" id="PF00364">
    <property type="entry name" value="Biotin_lipoyl"/>
    <property type="match status" value="1"/>
</dbReference>
<comment type="caution">
    <text evidence="7">The sequence shown here is derived from an EMBL/GenBank/DDBJ whole genome shotgun (WGS) entry which is preliminary data.</text>
</comment>
<evidence type="ECO:0000259" key="6">
    <source>
        <dbReference type="PROSITE" id="PS51826"/>
    </source>
</evidence>
<dbReference type="AlphaFoldDB" id="A0A537J0D5"/>
<feature type="domain" description="Peripheral subunit-binding (PSBD)" evidence="6">
    <location>
        <begin position="115"/>
        <end position="152"/>
    </location>
</feature>
<dbReference type="GO" id="GO:0045254">
    <property type="term" value="C:pyruvate dehydrogenase complex"/>
    <property type="evidence" value="ECO:0007669"/>
    <property type="project" value="InterPro"/>
</dbReference>
<sequence length="382" mass="40381">MPVNVIMPALGMTQETGKLLRWLVAEGHPVRQGQPLMEIETDKVTVEIESPASGVLTGVRALAGQEVPVGHVVAVILAPGETPPASTPVTPAAAQPAARVHEPQGAPALPPGRAPASPKARRLAQELGVDLWTVPGSGPGGEVTAADVMNAKGTPAPPVGLADTVGSAWRVMADRLTRSWTSAPHFYLTREVSAAPLVERRERLQSQIPSITYTDLLIVQTARALRQHPRLNARWENGQIVSSDQIGIGVAVATDAGLIVPVLQRADERSLLEIARTRFDLVTRAQAGRLRPEDVTGGTFTISNLGMYGVDAFYPILNPPQAAILAVGRIADRVVAISGVPAVHPMLTLTLSCDHRVADGARAAQFLETLAHLLETAEDAIP</sequence>
<dbReference type="Gene3D" id="2.40.50.100">
    <property type="match status" value="1"/>
</dbReference>
<keyword evidence="3 4" id="KW-0450">Lipoyl</keyword>
<reference evidence="7 8" key="1">
    <citation type="journal article" date="2019" name="Nat. Microbiol.">
        <title>Mediterranean grassland soil C-N compound turnover is dependent on rainfall and depth, and is mediated by genomically divergent microorganisms.</title>
        <authorList>
            <person name="Diamond S."/>
            <person name="Andeer P.F."/>
            <person name="Li Z."/>
            <person name="Crits-Christoph A."/>
            <person name="Burstein D."/>
            <person name="Anantharaman K."/>
            <person name="Lane K.R."/>
            <person name="Thomas B.C."/>
            <person name="Pan C."/>
            <person name="Northen T.R."/>
            <person name="Banfield J.F."/>
        </authorList>
    </citation>
    <scope>NUCLEOTIDE SEQUENCE [LARGE SCALE GENOMIC DNA]</scope>
    <source>
        <strain evidence="7">NP_8</strain>
    </source>
</reference>
<keyword evidence="4" id="KW-0808">Transferase</keyword>
<dbReference type="InterPro" id="IPR045257">
    <property type="entry name" value="E2/Pdx1"/>
</dbReference>
<evidence type="ECO:0000256" key="2">
    <source>
        <dbReference type="ARBA" id="ARBA00007317"/>
    </source>
</evidence>
<proteinExistence type="inferred from homology"/>
<dbReference type="GO" id="GO:0006086">
    <property type="term" value="P:pyruvate decarboxylation to acetyl-CoA"/>
    <property type="evidence" value="ECO:0007669"/>
    <property type="project" value="InterPro"/>
</dbReference>
<dbReference type="Pfam" id="PF00198">
    <property type="entry name" value="2-oxoacid_dh"/>
    <property type="match status" value="1"/>
</dbReference>
<accession>A0A537J0D5</accession>
<dbReference type="Pfam" id="PF02817">
    <property type="entry name" value="E3_binding"/>
    <property type="match status" value="1"/>
</dbReference>
<evidence type="ECO:0000313" key="8">
    <source>
        <dbReference type="Proteomes" id="UP000318834"/>
    </source>
</evidence>
<dbReference type="CDD" id="cd06849">
    <property type="entry name" value="lipoyl_domain"/>
    <property type="match status" value="1"/>
</dbReference>
<dbReference type="InterPro" id="IPR003016">
    <property type="entry name" value="2-oxoA_DH_lipoyl-BS"/>
</dbReference>
<dbReference type="PROSITE" id="PS00189">
    <property type="entry name" value="LIPOYL"/>
    <property type="match status" value="1"/>
</dbReference>
<dbReference type="EC" id="2.3.1.-" evidence="4"/>
<feature type="domain" description="Lipoyl-binding" evidence="5">
    <location>
        <begin position="2"/>
        <end position="77"/>
    </location>
</feature>
<evidence type="ECO:0000256" key="1">
    <source>
        <dbReference type="ARBA" id="ARBA00001938"/>
    </source>
</evidence>
<organism evidence="7 8">
    <name type="scientific">Candidatus Segetimicrobium genomatis</name>
    <dbReference type="NCBI Taxonomy" id="2569760"/>
    <lineage>
        <taxon>Bacteria</taxon>
        <taxon>Bacillati</taxon>
        <taxon>Candidatus Sysuimicrobiota</taxon>
        <taxon>Candidatus Sysuimicrobiia</taxon>
        <taxon>Candidatus Sysuimicrobiales</taxon>
        <taxon>Candidatus Segetimicrobiaceae</taxon>
        <taxon>Candidatus Segetimicrobium</taxon>
    </lineage>
</organism>
<dbReference type="Proteomes" id="UP000318834">
    <property type="component" value="Unassembled WGS sequence"/>
</dbReference>
<protein>
    <recommendedName>
        <fullName evidence="4">Dihydrolipoamide acetyltransferase component of pyruvate dehydrogenase complex</fullName>
        <ecNumber evidence="4">2.3.1.-</ecNumber>
    </recommendedName>
</protein>
<comment type="cofactor">
    <cofactor evidence="1 4">
        <name>(R)-lipoate</name>
        <dbReference type="ChEBI" id="CHEBI:83088"/>
    </cofactor>
</comment>
<dbReference type="InterPro" id="IPR023213">
    <property type="entry name" value="CAT-like_dom_sf"/>
</dbReference>
<evidence type="ECO:0000256" key="3">
    <source>
        <dbReference type="ARBA" id="ARBA00022823"/>
    </source>
</evidence>
<dbReference type="Gene3D" id="3.30.559.10">
    <property type="entry name" value="Chloramphenicol acetyltransferase-like domain"/>
    <property type="match status" value="1"/>
</dbReference>
<dbReference type="SUPFAM" id="SSF52777">
    <property type="entry name" value="CoA-dependent acyltransferases"/>
    <property type="match status" value="1"/>
</dbReference>
<dbReference type="PANTHER" id="PTHR23151:SF90">
    <property type="entry name" value="DIHYDROLIPOYLLYSINE-RESIDUE ACETYLTRANSFERASE COMPONENT OF PYRUVATE DEHYDROGENASE COMPLEX, MITOCHONDRIAL-RELATED"/>
    <property type="match status" value="1"/>
</dbReference>
<keyword evidence="4" id="KW-0012">Acyltransferase</keyword>
<dbReference type="PROSITE" id="PS51826">
    <property type="entry name" value="PSBD"/>
    <property type="match status" value="1"/>
</dbReference>
<dbReference type="InterPro" id="IPR004167">
    <property type="entry name" value="PSBD"/>
</dbReference>
<gene>
    <name evidence="7" type="ORF">E6H05_01285</name>
</gene>